<proteinExistence type="predicted"/>
<reference evidence="2" key="1">
    <citation type="submission" date="2014-09" db="EMBL/GenBank/DDBJ databases">
        <authorList>
            <person name="Mudge J."/>
            <person name="Ramaraj T."/>
            <person name="Lindquist I.E."/>
            <person name="Bharti A.K."/>
            <person name="Sundararajan A."/>
            <person name="Cameron C.T."/>
            <person name="Woodward J.E."/>
            <person name="May G.D."/>
            <person name="Brubaker C."/>
            <person name="Broadhvest J."/>
            <person name="Wilkins T.A."/>
        </authorList>
    </citation>
    <scope>NUCLEOTIDE SEQUENCE</scope>
    <source>
        <strain evidence="2">cv. AKA8401</strain>
    </source>
</reference>
<dbReference type="AlphaFoldDB" id="A0A0B0PG14"/>
<accession>A0A0B0PG14</accession>
<keyword evidence="2" id="KW-1185">Reference proteome</keyword>
<name>A0A0B0PG14_GOSAR</name>
<evidence type="ECO:0000313" key="1">
    <source>
        <dbReference type="EMBL" id="KHG23394.1"/>
    </source>
</evidence>
<evidence type="ECO:0000313" key="2">
    <source>
        <dbReference type="Proteomes" id="UP000032142"/>
    </source>
</evidence>
<dbReference type="Proteomes" id="UP000032142">
    <property type="component" value="Unassembled WGS sequence"/>
</dbReference>
<dbReference type="EMBL" id="KN424980">
    <property type="protein sequence ID" value="KHG23394.1"/>
    <property type="molecule type" value="Genomic_DNA"/>
</dbReference>
<organism evidence="1 2">
    <name type="scientific">Gossypium arboreum</name>
    <name type="common">Tree cotton</name>
    <name type="synonym">Gossypium nanking</name>
    <dbReference type="NCBI Taxonomy" id="29729"/>
    <lineage>
        <taxon>Eukaryota</taxon>
        <taxon>Viridiplantae</taxon>
        <taxon>Streptophyta</taxon>
        <taxon>Embryophyta</taxon>
        <taxon>Tracheophyta</taxon>
        <taxon>Spermatophyta</taxon>
        <taxon>Magnoliopsida</taxon>
        <taxon>eudicotyledons</taxon>
        <taxon>Gunneridae</taxon>
        <taxon>Pentapetalae</taxon>
        <taxon>rosids</taxon>
        <taxon>malvids</taxon>
        <taxon>Malvales</taxon>
        <taxon>Malvaceae</taxon>
        <taxon>Malvoideae</taxon>
        <taxon>Gossypium</taxon>
    </lineage>
</organism>
<protein>
    <submittedName>
        <fullName evidence="1">Uncharacterized protein</fullName>
    </submittedName>
</protein>
<sequence length="23" mass="2649">MEDLVWTGNLAVRCKVHGSTYLR</sequence>
<gene>
    <name evidence="1" type="ORF">F383_10386</name>
</gene>